<proteinExistence type="predicted"/>
<dbReference type="SUPFAM" id="SSF53756">
    <property type="entry name" value="UDP-Glycosyltransferase/glycogen phosphorylase"/>
    <property type="match status" value="1"/>
</dbReference>
<protein>
    <submittedName>
        <fullName evidence="2">Glycosyl transferase group 1</fullName>
    </submittedName>
</protein>
<dbReference type="GO" id="GO:0016757">
    <property type="term" value="F:glycosyltransferase activity"/>
    <property type="evidence" value="ECO:0007669"/>
    <property type="project" value="TreeGrafter"/>
</dbReference>
<dbReference type="InterPro" id="IPR050194">
    <property type="entry name" value="Glycosyltransferase_grp1"/>
</dbReference>
<keyword evidence="3" id="KW-1185">Reference proteome</keyword>
<dbReference type="PATRIC" id="fig|292563.3.peg.364"/>
<dbReference type="KEGG" id="csn:Cyast_0348"/>
<name>K9YJQ6_CYASC</name>
<dbReference type="AlphaFoldDB" id="K9YJQ6"/>
<dbReference type="PANTHER" id="PTHR45947:SF3">
    <property type="entry name" value="SULFOQUINOVOSYL TRANSFERASE SQD2"/>
    <property type="match status" value="1"/>
</dbReference>
<dbReference type="PANTHER" id="PTHR45947">
    <property type="entry name" value="SULFOQUINOVOSYL TRANSFERASE SQD2"/>
    <property type="match status" value="1"/>
</dbReference>
<organism evidence="2 3">
    <name type="scientific">Cyanobacterium stanieri (strain ATCC 29140 / PCC 7202)</name>
    <dbReference type="NCBI Taxonomy" id="292563"/>
    <lineage>
        <taxon>Bacteria</taxon>
        <taxon>Bacillati</taxon>
        <taxon>Cyanobacteriota</taxon>
        <taxon>Cyanophyceae</taxon>
        <taxon>Oscillatoriophycideae</taxon>
        <taxon>Chroococcales</taxon>
        <taxon>Geminocystaceae</taxon>
        <taxon>Cyanobacterium</taxon>
    </lineage>
</organism>
<evidence type="ECO:0000313" key="3">
    <source>
        <dbReference type="Proteomes" id="UP000010483"/>
    </source>
</evidence>
<dbReference type="Pfam" id="PF13692">
    <property type="entry name" value="Glyco_trans_1_4"/>
    <property type="match status" value="1"/>
</dbReference>
<feature type="domain" description="Glycosyltransferase subfamily 4-like N-terminal" evidence="1">
    <location>
        <begin position="17"/>
        <end position="214"/>
    </location>
</feature>
<dbReference type="CDD" id="cd03801">
    <property type="entry name" value="GT4_PimA-like"/>
    <property type="match status" value="1"/>
</dbReference>
<dbReference type="Pfam" id="PF13439">
    <property type="entry name" value="Glyco_transf_4"/>
    <property type="match status" value="1"/>
</dbReference>
<keyword evidence="2" id="KW-0808">Transferase</keyword>
<sequence>MKILIISNTFPYPPTRGGTQVRTFNLIKYLKANHRLTMVTQIDEEIQPSEIEELKTYVDNLITFPRSKNNTQGGFIKRFAHFLITGTPPSVVANYNYQIQEWIDEAVKNKQFDAITCEHTVNEIYVKPQWQQQINTVVNIHSSVYRTCKNQLETGTAEKPRRDRIYLPLLYRYEKKYCQKFNQLVVTTADDAQSIKEVSGKSTITVIANGVDLDIFPFRKNTIDNHTLIITGGMDYFVNIDAACFFTNQVFPLIQAQYPDTTLMIVGSKPAPEVQNLAKHKGVIVTGRVPSMAEYLHKASVCVIPMRTGFGIKNKTLEAMAAGIPVVASDRGLEGLTVDNPLCALRANTIDEYVKQISKLFDNSDLRQKIAYNARKMIENHYTWKKAAMGYEKIITGK</sequence>
<dbReference type="InterPro" id="IPR028098">
    <property type="entry name" value="Glyco_trans_4-like_N"/>
</dbReference>
<dbReference type="HOGENOM" id="CLU_028014_3_0_3"/>
<accession>K9YJQ6</accession>
<dbReference type="Gene3D" id="3.40.50.2000">
    <property type="entry name" value="Glycogen Phosphorylase B"/>
    <property type="match status" value="2"/>
</dbReference>
<dbReference type="EMBL" id="CP003940">
    <property type="protein sequence ID" value="AFZ46328.1"/>
    <property type="molecule type" value="Genomic_DNA"/>
</dbReference>
<dbReference type="Proteomes" id="UP000010483">
    <property type="component" value="Chromosome"/>
</dbReference>
<evidence type="ECO:0000259" key="1">
    <source>
        <dbReference type="Pfam" id="PF13439"/>
    </source>
</evidence>
<reference evidence="3" key="1">
    <citation type="journal article" date="2013" name="Proc. Natl. Acad. Sci. U.S.A.">
        <title>Improving the coverage of the cyanobacterial phylum using diversity-driven genome sequencing.</title>
        <authorList>
            <person name="Shih P.M."/>
            <person name="Wu D."/>
            <person name="Latifi A."/>
            <person name="Axen S.D."/>
            <person name="Fewer D.P."/>
            <person name="Talla E."/>
            <person name="Calteau A."/>
            <person name="Cai F."/>
            <person name="Tandeau de Marsac N."/>
            <person name="Rippka R."/>
            <person name="Herdman M."/>
            <person name="Sivonen K."/>
            <person name="Coursin T."/>
            <person name="Laurent T."/>
            <person name="Goodwin L."/>
            <person name="Nolan M."/>
            <person name="Davenport K.W."/>
            <person name="Han C.S."/>
            <person name="Rubin E.M."/>
            <person name="Eisen J.A."/>
            <person name="Woyke T."/>
            <person name="Gugger M."/>
            <person name="Kerfeld C.A."/>
        </authorList>
    </citation>
    <scope>NUCLEOTIDE SEQUENCE [LARGE SCALE GENOMIC DNA]</scope>
    <source>
        <strain evidence="3">ATCC 29140 / PCC 7202</strain>
    </source>
</reference>
<gene>
    <name evidence="2" type="ordered locus">Cyast_0348</name>
</gene>
<dbReference type="BioCyc" id="CSTA292563:G1353-351-MONOMER"/>
<evidence type="ECO:0000313" key="2">
    <source>
        <dbReference type="EMBL" id="AFZ46328.1"/>
    </source>
</evidence>
<dbReference type="STRING" id="292563.Cyast_0348"/>
<dbReference type="eggNOG" id="COG0438">
    <property type="taxonomic scope" value="Bacteria"/>
</dbReference>